<dbReference type="AlphaFoldDB" id="A0A4Y2IWJ0"/>
<name>A0A4Y2IWJ0_ARAVE</name>
<evidence type="ECO:0000313" key="2">
    <source>
        <dbReference type="Proteomes" id="UP000499080"/>
    </source>
</evidence>
<comment type="caution">
    <text evidence="1">The sequence shown here is derived from an EMBL/GenBank/DDBJ whole genome shotgun (WGS) entry which is preliminary data.</text>
</comment>
<evidence type="ECO:0000313" key="1">
    <source>
        <dbReference type="EMBL" id="GBM81599.1"/>
    </source>
</evidence>
<gene>
    <name evidence="1" type="ORF">AVEN_82330_1</name>
</gene>
<organism evidence="1 2">
    <name type="scientific">Araneus ventricosus</name>
    <name type="common">Orbweaver spider</name>
    <name type="synonym">Epeira ventricosa</name>
    <dbReference type="NCBI Taxonomy" id="182803"/>
    <lineage>
        <taxon>Eukaryota</taxon>
        <taxon>Metazoa</taxon>
        <taxon>Ecdysozoa</taxon>
        <taxon>Arthropoda</taxon>
        <taxon>Chelicerata</taxon>
        <taxon>Arachnida</taxon>
        <taxon>Araneae</taxon>
        <taxon>Araneomorphae</taxon>
        <taxon>Entelegynae</taxon>
        <taxon>Araneoidea</taxon>
        <taxon>Araneidae</taxon>
        <taxon>Araneus</taxon>
    </lineage>
</organism>
<proteinExistence type="predicted"/>
<protein>
    <submittedName>
        <fullName evidence="1">Uncharacterized protein</fullName>
    </submittedName>
</protein>
<reference evidence="1 2" key="1">
    <citation type="journal article" date="2019" name="Sci. Rep.">
        <title>Orb-weaving spider Araneus ventricosus genome elucidates the spidroin gene catalogue.</title>
        <authorList>
            <person name="Kono N."/>
            <person name="Nakamura H."/>
            <person name="Ohtoshi R."/>
            <person name="Moran D.A.P."/>
            <person name="Shinohara A."/>
            <person name="Yoshida Y."/>
            <person name="Fujiwara M."/>
            <person name="Mori M."/>
            <person name="Tomita M."/>
            <person name="Arakawa K."/>
        </authorList>
    </citation>
    <scope>NUCLEOTIDE SEQUENCE [LARGE SCALE GENOMIC DNA]</scope>
</reference>
<dbReference type="EMBL" id="BGPR01002956">
    <property type="protein sequence ID" value="GBM81599.1"/>
    <property type="molecule type" value="Genomic_DNA"/>
</dbReference>
<dbReference type="Proteomes" id="UP000499080">
    <property type="component" value="Unassembled WGS sequence"/>
</dbReference>
<keyword evidence="2" id="KW-1185">Reference proteome</keyword>
<sequence>MLKFAESIKNCQDDENMNNYILILGRKHLGINNSLAPTRHRIKKSLDEGEIDLLTFFLKLGELFIGIPWKNAAGSRTVHTRFRLAPLAGVSSGVFSALARRLPSVSFCLPHCTL</sequence>
<accession>A0A4Y2IWJ0</accession>